<feature type="region of interest" description="Disordered" evidence="1">
    <location>
        <begin position="113"/>
        <end position="145"/>
    </location>
</feature>
<feature type="region of interest" description="Disordered" evidence="1">
    <location>
        <begin position="160"/>
        <end position="303"/>
    </location>
</feature>
<gene>
    <name evidence="2" type="ORF">LTR24_010089</name>
</gene>
<feature type="compositionally biased region" description="Low complexity" evidence="1">
    <location>
        <begin position="260"/>
        <end position="269"/>
    </location>
</feature>
<organism evidence="2 3">
    <name type="scientific">Lithohypha guttulata</name>
    <dbReference type="NCBI Taxonomy" id="1690604"/>
    <lineage>
        <taxon>Eukaryota</taxon>
        <taxon>Fungi</taxon>
        <taxon>Dikarya</taxon>
        <taxon>Ascomycota</taxon>
        <taxon>Pezizomycotina</taxon>
        <taxon>Eurotiomycetes</taxon>
        <taxon>Chaetothyriomycetidae</taxon>
        <taxon>Chaetothyriales</taxon>
        <taxon>Trichomeriaceae</taxon>
        <taxon>Lithohypha</taxon>
    </lineage>
</organism>
<sequence>MVTDEVRNGAFIYHDALFVEVGEGKRHSRASAPELKDLLLPKKNSTPAKDQVAHWYEAQLVHYGLPRVKDKNAAKVRLLGAINSGNLVVPSHVQQLEADLNKQYASAQRKAKNAAKKVESAELVSAGKKRKASDMEGSCSSGAKTKMSFTVGDMTVNIDHTTSSSTSEAAKKSKTVSTTTKKTATAKAPSKKQSSQASPTKKTKMQPSKTAKPSAAKSKVKPEAPIKQAARGDARPATGIGNHSRTLQTARRSRPFNYSAGRAAPAPAREPTPMSLYTDDEEAPPPYTEYEIDDDDDEDDNSVLSQGEHVVQISGAYTISSSLDHSAELLCRLSHSRDQLWGRFNIGSKTGIIRLDNIDDIAGSVRKSFGWRSEDCDTDQLRFGKGCDGWIEFNGGGGVQGAFHGLFGGRDTEFEGGLEEHFGHEDEHEREEVVGAWASEWHEFPERAYGRR</sequence>
<feature type="compositionally biased region" description="Low complexity" evidence="1">
    <location>
        <begin position="175"/>
        <end position="200"/>
    </location>
</feature>
<feature type="compositionally biased region" description="Low complexity" evidence="1">
    <location>
        <begin position="207"/>
        <end position="217"/>
    </location>
</feature>
<feature type="compositionally biased region" description="Acidic residues" evidence="1">
    <location>
        <begin position="290"/>
        <end position="301"/>
    </location>
</feature>
<protein>
    <submittedName>
        <fullName evidence="2">Uncharacterized protein</fullName>
    </submittedName>
</protein>
<reference evidence="2 3" key="1">
    <citation type="submission" date="2023-08" db="EMBL/GenBank/DDBJ databases">
        <title>Black Yeasts Isolated from many extreme environments.</title>
        <authorList>
            <person name="Coleine C."/>
            <person name="Stajich J.E."/>
            <person name="Selbmann L."/>
        </authorList>
    </citation>
    <scope>NUCLEOTIDE SEQUENCE [LARGE SCALE GENOMIC DNA]</scope>
    <source>
        <strain evidence="2 3">CCFEE 5885</strain>
    </source>
</reference>
<accession>A0ABR0JV23</accession>
<keyword evidence="3" id="KW-1185">Reference proteome</keyword>
<evidence type="ECO:0000313" key="3">
    <source>
        <dbReference type="Proteomes" id="UP001345013"/>
    </source>
</evidence>
<evidence type="ECO:0000256" key="1">
    <source>
        <dbReference type="SAM" id="MobiDB-lite"/>
    </source>
</evidence>
<dbReference type="EMBL" id="JAVRRG010000272">
    <property type="protein sequence ID" value="KAK5074597.1"/>
    <property type="molecule type" value="Genomic_DNA"/>
</dbReference>
<name>A0ABR0JV23_9EURO</name>
<feature type="compositionally biased region" description="Polar residues" evidence="1">
    <location>
        <begin position="241"/>
        <end position="250"/>
    </location>
</feature>
<feature type="compositionally biased region" description="Basic and acidic residues" evidence="1">
    <location>
        <begin position="220"/>
        <end position="234"/>
    </location>
</feature>
<dbReference type="Proteomes" id="UP001345013">
    <property type="component" value="Unassembled WGS sequence"/>
</dbReference>
<evidence type="ECO:0000313" key="2">
    <source>
        <dbReference type="EMBL" id="KAK5074597.1"/>
    </source>
</evidence>
<comment type="caution">
    <text evidence="2">The sequence shown here is derived from an EMBL/GenBank/DDBJ whole genome shotgun (WGS) entry which is preliminary data.</text>
</comment>
<proteinExistence type="predicted"/>